<dbReference type="Pfam" id="PF05065">
    <property type="entry name" value="Phage_capsid"/>
    <property type="match status" value="1"/>
</dbReference>
<organism evidence="3 4">
    <name type="scientific">Pseudomonas juntendi</name>
    <dbReference type="NCBI Taxonomy" id="2666183"/>
    <lineage>
        <taxon>Bacteria</taxon>
        <taxon>Pseudomonadati</taxon>
        <taxon>Pseudomonadota</taxon>
        <taxon>Gammaproteobacteria</taxon>
        <taxon>Pseudomonadales</taxon>
        <taxon>Pseudomonadaceae</taxon>
        <taxon>Pseudomonas</taxon>
    </lineage>
</organism>
<feature type="domain" description="Phage capsid-like C-terminal" evidence="2">
    <location>
        <begin position="122"/>
        <end position="377"/>
    </location>
</feature>
<dbReference type="EMBL" id="JACGCU010000042">
    <property type="protein sequence ID" value="MBA6061505.1"/>
    <property type="molecule type" value="Genomic_DNA"/>
</dbReference>
<dbReference type="AlphaFoldDB" id="A0A7W2PUP0"/>
<comment type="subcellular location">
    <subcellularLocation>
        <location evidence="1">Virion</location>
    </subcellularLocation>
</comment>
<dbReference type="RefSeq" id="WP_182388372.1">
    <property type="nucleotide sequence ID" value="NZ_JACGCU010000042.1"/>
</dbReference>
<evidence type="ECO:0000256" key="1">
    <source>
        <dbReference type="ARBA" id="ARBA00004328"/>
    </source>
</evidence>
<accession>A0A7W2PUP0</accession>
<dbReference type="Gene3D" id="3.30.2400.10">
    <property type="entry name" value="Major capsid protein gp5"/>
    <property type="match status" value="1"/>
</dbReference>
<proteinExistence type="predicted"/>
<evidence type="ECO:0000313" key="4">
    <source>
        <dbReference type="Proteomes" id="UP000556620"/>
    </source>
</evidence>
<dbReference type="InterPro" id="IPR054612">
    <property type="entry name" value="Phage_capsid-like_C"/>
</dbReference>
<protein>
    <submittedName>
        <fullName evidence="3">Phage major capsid protein</fullName>
    </submittedName>
</protein>
<comment type="caution">
    <text evidence="3">The sequence shown here is derived from an EMBL/GenBank/DDBJ whole genome shotgun (WGS) entry which is preliminary data.</text>
</comment>
<evidence type="ECO:0000313" key="3">
    <source>
        <dbReference type="EMBL" id="MBA6061505.1"/>
    </source>
</evidence>
<dbReference type="SUPFAM" id="SSF56563">
    <property type="entry name" value="Major capsid protein gp5"/>
    <property type="match status" value="1"/>
</dbReference>
<dbReference type="Gene3D" id="3.30.2320.10">
    <property type="entry name" value="hypothetical protein PF0899 domain"/>
    <property type="match status" value="1"/>
</dbReference>
<evidence type="ECO:0000259" key="2">
    <source>
        <dbReference type="Pfam" id="PF05065"/>
    </source>
</evidence>
<dbReference type="NCBIfam" id="TIGR01554">
    <property type="entry name" value="major_cap_HK97"/>
    <property type="match status" value="1"/>
</dbReference>
<dbReference type="Proteomes" id="UP000556620">
    <property type="component" value="Unassembled WGS sequence"/>
</dbReference>
<dbReference type="InterPro" id="IPR024455">
    <property type="entry name" value="Phage_capsid"/>
</dbReference>
<reference evidence="3 4" key="1">
    <citation type="submission" date="2020-07" db="EMBL/GenBank/DDBJ databases">
        <title>Diversity of carbapenemase encoding genes among Pseudomonas putida group clinical isolates in a tertiary Brazilian hospital.</title>
        <authorList>
            <person name="Alberto-Lei F."/>
            <person name="Nodari C.S."/>
            <person name="Streling A.P."/>
            <person name="Paulino J.T."/>
            <person name="Bessa-Neto F.O."/>
            <person name="Cayo R."/>
            <person name="Gales A.C."/>
        </authorList>
    </citation>
    <scope>NUCLEOTIDE SEQUENCE [LARGE SCALE GENOMIC DNA]</scope>
    <source>
        <strain evidence="3 4">14535</strain>
    </source>
</reference>
<gene>
    <name evidence="3" type="ORF">H4C44_20295</name>
</gene>
<name>A0A7W2PUP0_9PSED</name>
<sequence length="386" mass="40800">MPDPYQQDVSQLNQAITKIGAQITEFKEGLNTKQAELSARLLETEQKLASGRHGSAAPSGVTDRNVVTASVLEAEGVGEMRNGRQKSTGQINCEVGIRAAITNPNKGGADSTSYPTAPQRDGAGIRGIPQPRLTLLDVLPVIPVTSATYEFVRLDGYLNGAAYQKKEGDEKAEGEVAGKPVRAEIATIATWIPASLQVLQDNDQLSGQVDLLLGVGVRQKLEAELITGAGGDGEILGFNAQATDAGITTGQPVDRIGAALTDLKAEGWNPNVIVMNPRDWFAIESERAEDGDGQYVIGTPRDPAPPSLWGTPVVVTNGMPQGKALILDTTTAALLDRQQVTVEASRHDGDNFRRNLVTILAELRAGLAVFAPTATRLVTLTGAPTP</sequence>